<organism evidence="2 3">
    <name type="scientific">Araneus ventricosus</name>
    <name type="common">Orbweaver spider</name>
    <name type="synonym">Epeira ventricosa</name>
    <dbReference type="NCBI Taxonomy" id="182803"/>
    <lineage>
        <taxon>Eukaryota</taxon>
        <taxon>Metazoa</taxon>
        <taxon>Ecdysozoa</taxon>
        <taxon>Arthropoda</taxon>
        <taxon>Chelicerata</taxon>
        <taxon>Arachnida</taxon>
        <taxon>Araneae</taxon>
        <taxon>Araneomorphae</taxon>
        <taxon>Entelegynae</taxon>
        <taxon>Araneoidea</taxon>
        <taxon>Araneidae</taxon>
        <taxon>Araneus</taxon>
    </lineage>
</organism>
<dbReference type="AlphaFoldDB" id="A0A4Y2TT69"/>
<evidence type="ECO:0000256" key="1">
    <source>
        <dbReference type="SAM" id="MobiDB-lite"/>
    </source>
</evidence>
<feature type="region of interest" description="Disordered" evidence="1">
    <location>
        <begin position="30"/>
        <end position="59"/>
    </location>
</feature>
<evidence type="ECO:0000313" key="2">
    <source>
        <dbReference type="EMBL" id="GBO03853.1"/>
    </source>
</evidence>
<proteinExistence type="predicted"/>
<accession>A0A4Y2TT69</accession>
<sequence length="59" mass="6471">PVADEKMEEVIAVLGNDSSTTTSLIEEFPKTTSSQDILEDISQLPGCSNKDKKGKNRFK</sequence>
<gene>
    <name evidence="2" type="ORF">AVEN_46343_1</name>
</gene>
<evidence type="ECO:0000313" key="3">
    <source>
        <dbReference type="Proteomes" id="UP000499080"/>
    </source>
</evidence>
<keyword evidence="3" id="KW-1185">Reference proteome</keyword>
<reference evidence="2 3" key="1">
    <citation type="journal article" date="2019" name="Sci. Rep.">
        <title>Orb-weaving spider Araneus ventricosus genome elucidates the spidroin gene catalogue.</title>
        <authorList>
            <person name="Kono N."/>
            <person name="Nakamura H."/>
            <person name="Ohtoshi R."/>
            <person name="Moran D.A.P."/>
            <person name="Shinohara A."/>
            <person name="Yoshida Y."/>
            <person name="Fujiwara M."/>
            <person name="Mori M."/>
            <person name="Tomita M."/>
            <person name="Arakawa K."/>
        </authorList>
    </citation>
    <scope>NUCLEOTIDE SEQUENCE [LARGE SCALE GENOMIC DNA]</scope>
</reference>
<name>A0A4Y2TT69_ARAVE</name>
<feature type="non-terminal residue" evidence="2">
    <location>
        <position position="1"/>
    </location>
</feature>
<dbReference type="Proteomes" id="UP000499080">
    <property type="component" value="Unassembled WGS sequence"/>
</dbReference>
<comment type="caution">
    <text evidence="2">The sequence shown here is derived from an EMBL/GenBank/DDBJ whole genome shotgun (WGS) entry which is preliminary data.</text>
</comment>
<protein>
    <submittedName>
        <fullName evidence="2">Uncharacterized protein</fullName>
    </submittedName>
</protein>
<dbReference type="EMBL" id="BGPR01031023">
    <property type="protein sequence ID" value="GBO03853.1"/>
    <property type="molecule type" value="Genomic_DNA"/>
</dbReference>